<dbReference type="AlphaFoldDB" id="A0A9E7KJR7"/>
<proteinExistence type="predicted"/>
<evidence type="ECO:0000313" key="1">
    <source>
        <dbReference type="EMBL" id="URE18724.1"/>
    </source>
</evidence>
<dbReference type="Proteomes" id="UP001055439">
    <property type="component" value="Chromosome 7"/>
</dbReference>
<sequence>MVCSIRDITKEVAAAVVREAVAEDLAEGYRDMDPQELKKLTPSDPCTWSYLHILLQCLLEPNTFFVLEFYRSIGNLKDVLSSICSYMDNELIIIF</sequence>
<dbReference type="EMBL" id="CP097509">
    <property type="protein sequence ID" value="URE18724.1"/>
    <property type="molecule type" value="Genomic_DNA"/>
</dbReference>
<evidence type="ECO:0000313" key="2">
    <source>
        <dbReference type="Proteomes" id="UP001055439"/>
    </source>
</evidence>
<organism evidence="1 2">
    <name type="scientific">Musa troglodytarum</name>
    <name type="common">fe'i banana</name>
    <dbReference type="NCBI Taxonomy" id="320322"/>
    <lineage>
        <taxon>Eukaryota</taxon>
        <taxon>Viridiplantae</taxon>
        <taxon>Streptophyta</taxon>
        <taxon>Embryophyta</taxon>
        <taxon>Tracheophyta</taxon>
        <taxon>Spermatophyta</taxon>
        <taxon>Magnoliopsida</taxon>
        <taxon>Liliopsida</taxon>
        <taxon>Zingiberales</taxon>
        <taxon>Musaceae</taxon>
        <taxon>Musa</taxon>
    </lineage>
</organism>
<dbReference type="OrthoDB" id="5365701at2759"/>
<protein>
    <submittedName>
        <fullName evidence="1">Malic enzyme</fullName>
    </submittedName>
</protein>
<name>A0A9E7KJR7_9LILI</name>
<keyword evidence="2" id="KW-1185">Reference proteome</keyword>
<accession>A0A9E7KJR7</accession>
<reference evidence="1" key="1">
    <citation type="submission" date="2022-05" db="EMBL/GenBank/DDBJ databases">
        <title>The Musa troglodytarum L. genome provides insights into the mechanism of non-climacteric behaviour and enrichment of carotenoids.</title>
        <authorList>
            <person name="Wang J."/>
        </authorList>
    </citation>
    <scope>NUCLEOTIDE SEQUENCE</scope>
    <source>
        <tissue evidence="1">Leaf</tissue>
    </source>
</reference>
<gene>
    <name evidence="1" type="ORF">MUK42_10726</name>
</gene>